<dbReference type="PIRSF" id="PIRSF000915">
    <property type="entry name" value="PGP-type_phosphatase"/>
    <property type="match status" value="1"/>
</dbReference>
<name>A0A1W5ZTS4_9BACI</name>
<dbReference type="Gene3D" id="3.40.50.1000">
    <property type="entry name" value="HAD superfamily/HAD-like"/>
    <property type="match status" value="2"/>
</dbReference>
<keyword evidence="4 5" id="KW-0460">Magnesium</keyword>
<keyword evidence="2 5" id="KW-0479">Metal-binding</keyword>
<evidence type="ECO:0000313" key="10">
    <source>
        <dbReference type="Proteomes" id="UP000192527"/>
    </source>
</evidence>
<evidence type="ECO:0000256" key="4">
    <source>
        <dbReference type="ARBA" id="ARBA00022842"/>
    </source>
</evidence>
<dbReference type="Pfam" id="PF13344">
    <property type="entry name" value="Hydrolase_6"/>
    <property type="match status" value="1"/>
</dbReference>
<comment type="function">
    <text evidence="5">Catalyzes the dephosphorylation of 2-6 carbon acid sugars in vitro.</text>
</comment>
<feature type="binding site" evidence="8">
    <location>
        <position position="12"/>
    </location>
    <ligand>
        <name>Mg(2+)</name>
        <dbReference type="ChEBI" id="CHEBI:18420"/>
    </ligand>
</feature>
<dbReference type="InterPro" id="IPR036412">
    <property type="entry name" value="HAD-like_sf"/>
</dbReference>
<dbReference type="SFLD" id="SFLDS00003">
    <property type="entry name" value="Haloacid_Dehalogenase"/>
    <property type="match status" value="1"/>
</dbReference>
<dbReference type="PANTHER" id="PTHR19288">
    <property type="entry name" value="4-NITROPHENYLPHOSPHATASE-RELATED"/>
    <property type="match status" value="1"/>
</dbReference>
<evidence type="ECO:0000256" key="6">
    <source>
        <dbReference type="PIRSR" id="PIRSR000915-1"/>
    </source>
</evidence>
<gene>
    <name evidence="9" type="ORF">HM131_07465</name>
</gene>
<protein>
    <recommendedName>
        <fullName evidence="5">Acid sugar phosphatase</fullName>
        <ecNumber evidence="5">3.1.3.-</ecNumber>
    </recommendedName>
</protein>
<dbReference type="EMBL" id="CP020772">
    <property type="protein sequence ID" value="ARI76689.1"/>
    <property type="molecule type" value="Genomic_DNA"/>
</dbReference>
<dbReference type="RefSeq" id="WP_085029167.1">
    <property type="nucleotide sequence ID" value="NZ_CP020772.1"/>
</dbReference>
<evidence type="ECO:0000256" key="1">
    <source>
        <dbReference type="ARBA" id="ARBA00006696"/>
    </source>
</evidence>
<reference evidence="9 10" key="1">
    <citation type="submission" date="2017-04" db="EMBL/GenBank/DDBJ databases">
        <title>The whole genome sequencing and assembly of Halobacillus mangrovi strain.</title>
        <authorList>
            <person name="Lee S.-J."/>
            <person name="Park M.-K."/>
            <person name="Kim J.-Y."/>
            <person name="Lee Y.-J."/>
            <person name="Yi H."/>
            <person name="Bahn Y.-S."/>
            <person name="Kim J.F."/>
            <person name="Lee D.-W."/>
        </authorList>
    </citation>
    <scope>NUCLEOTIDE SEQUENCE [LARGE SCALE GENOMIC DNA]</scope>
    <source>
        <strain evidence="9 10">KTB 131</strain>
    </source>
</reference>
<evidence type="ECO:0000256" key="5">
    <source>
        <dbReference type="PIRNR" id="PIRNR000915"/>
    </source>
</evidence>
<comment type="cofactor">
    <cofactor evidence="8">
        <name>Mg(2+)</name>
        <dbReference type="ChEBI" id="CHEBI:18420"/>
    </cofactor>
    <text evidence="8">Divalent metal ions. Mg(2+) is the most effective.</text>
</comment>
<evidence type="ECO:0000256" key="8">
    <source>
        <dbReference type="PIRSR" id="PIRSR000915-3"/>
    </source>
</evidence>
<dbReference type="EC" id="3.1.3.-" evidence="5"/>
<dbReference type="Pfam" id="PF13242">
    <property type="entry name" value="Hydrolase_like"/>
    <property type="match status" value="1"/>
</dbReference>
<dbReference type="InterPro" id="IPR006357">
    <property type="entry name" value="HAD-SF_hydro_IIA"/>
</dbReference>
<dbReference type="PANTHER" id="PTHR19288:SF46">
    <property type="entry name" value="HALOACID DEHALOGENASE-LIKE HYDROLASE DOMAIN-CONTAINING PROTEIN 2"/>
    <property type="match status" value="1"/>
</dbReference>
<feature type="binding site" evidence="8">
    <location>
        <position position="10"/>
    </location>
    <ligand>
        <name>Mg(2+)</name>
        <dbReference type="ChEBI" id="CHEBI:18420"/>
    </ligand>
</feature>
<dbReference type="AlphaFoldDB" id="A0A1W5ZTS4"/>
<feature type="active site" description="Proton donor" evidence="6">
    <location>
        <position position="12"/>
    </location>
</feature>
<dbReference type="OrthoDB" id="9810449at2"/>
<accession>A0A1W5ZTS4</accession>
<sequence>MKSYRGYFIDLDGTMYKGKEKIEGAAEFVESLKRKQLPFLFLTNNSSKTPEQIAEKLNHLGVQALKEEVFTSSLATATFISEQKLKAKVYVIGEEGLREAITQEGHQIVDENADFVVIGIDHEITYEKLAKACLNVRNGAEFLSTNSDIAIPTERGMMPGNGAITSVISVSTGVSPLFIGKPEAVIMKQALHLMGCDEQSALLVGDNYHTDILAGIQAGMDTLMVETGVSSFTDIEEIEKQPTYKYKDLFEVIEDMEKAT</sequence>
<proteinExistence type="inferred from homology"/>
<dbReference type="CDD" id="cd07530">
    <property type="entry name" value="HAD_Pase_UmpH-like"/>
    <property type="match status" value="1"/>
</dbReference>
<keyword evidence="10" id="KW-1185">Reference proteome</keyword>
<comment type="similarity">
    <text evidence="1 5">Belongs to the HAD-like hydrolase superfamily. NagD family.</text>
</comment>
<feature type="active site" description="Nucleophile" evidence="6">
    <location>
        <position position="10"/>
    </location>
</feature>
<feature type="binding site" evidence="7">
    <location>
        <position position="181"/>
    </location>
    <ligand>
        <name>substrate</name>
    </ligand>
</feature>
<organism evidence="9 10">
    <name type="scientific">Halobacillus mangrovi</name>
    <dbReference type="NCBI Taxonomy" id="402384"/>
    <lineage>
        <taxon>Bacteria</taxon>
        <taxon>Bacillati</taxon>
        <taxon>Bacillota</taxon>
        <taxon>Bacilli</taxon>
        <taxon>Bacillales</taxon>
        <taxon>Bacillaceae</taxon>
        <taxon>Halobacillus</taxon>
    </lineage>
</organism>
<dbReference type="NCBIfam" id="TIGR01460">
    <property type="entry name" value="HAD-SF-IIA"/>
    <property type="match status" value="1"/>
</dbReference>
<evidence type="ECO:0000313" key="9">
    <source>
        <dbReference type="EMBL" id="ARI76689.1"/>
    </source>
</evidence>
<dbReference type="SUPFAM" id="SSF56784">
    <property type="entry name" value="HAD-like"/>
    <property type="match status" value="1"/>
</dbReference>
<dbReference type="STRING" id="402384.HM131_07465"/>
<dbReference type="NCBIfam" id="TIGR01457">
    <property type="entry name" value="HAD-SF-IIA-hyp2"/>
    <property type="match status" value="1"/>
</dbReference>
<feature type="binding site" evidence="8">
    <location>
        <position position="206"/>
    </location>
    <ligand>
        <name>Mg(2+)</name>
        <dbReference type="ChEBI" id="CHEBI:18420"/>
    </ligand>
</feature>
<dbReference type="GO" id="GO:0046872">
    <property type="term" value="F:metal ion binding"/>
    <property type="evidence" value="ECO:0007669"/>
    <property type="project" value="UniProtKB-KW"/>
</dbReference>
<dbReference type="GO" id="GO:0005737">
    <property type="term" value="C:cytoplasm"/>
    <property type="evidence" value="ECO:0007669"/>
    <property type="project" value="TreeGrafter"/>
</dbReference>
<evidence type="ECO:0000256" key="3">
    <source>
        <dbReference type="ARBA" id="ARBA00022801"/>
    </source>
</evidence>
<dbReference type="GO" id="GO:0016791">
    <property type="term" value="F:phosphatase activity"/>
    <property type="evidence" value="ECO:0007669"/>
    <property type="project" value="TreeGrafter"/>
</dbReference>
<evidence type="ECO:0000256" key="7">
    <source>
        <dbReference type="PIRSR" id="PIRSR000915-2"/>
    </source>
</evidence>
<dbReference type="Proteomes" id="UP000192527">
    <property type="component" value="Chromosome"/>
</dbReference>
<dbReference type="SFLD" id="SFLDG01139">
    <property type="entry name" value="C2.A:_Pyridoxal_Phosphate_Phos"/>
    <property type="match status" value="1"/>
</dbReference>
<keyword evidence="3 9" id="KW-0378">Hydrolase</keyword>
<dbReference type="FunFam" id="3.40.50.1000:FF:000053">
    <property type="entry name" value="TIGR01457 family HAD hydrolase"/>
    <property type="match status" value="1"/>
</dbReference>
<evidence type="ECO:0000256" key="2">
    <source>
        <dbReference type="ARBA" id="ARBA00022723"/>
    </source>
</evidence>
<dbReference type="InterPro" id="IPR006354">
    <property type="entry name" value="HAD-SF_hydro_IIA_hyp1"/>
</dbReference>
<dbReference type="InterPro" id="IPR023214">
    <property type="entry name" value="HAD_sf"/>
</dbReference>
<dbReference type="KEGG" id="hmn:HM131_07465"/>